<name>A0A382J727_9ZZZZ</name>
<accession>A0A382J727</accession>
<proteinExistence type="predicted"/>
<protein>
    <submittedName>
        <fullName evidence="1">Uncharacterized protein</fullName>
    </submittedName>
</protein>
<reference evidence="1" key="1">
    <citation type="submission" date="2018-05" db="EMBL/GenBank/DDBJ databases">
        <authorList>
            <person name="Lanie J.A."/>
            <person name="Ng W.-L."/>
            <person name="Kazmierczak K.M."/>
            <person name="Andrzejewski T.M."/>
            <person name="Davidsen T.M."/>
            <person name="Wayne K.J."/>
            <person name="Tettelin H."/>
            <person name="Glass J.I."/>
            <person name="Rusch D."/>
            <person name="Podicherti R."/>
            <person name="Tsui H.-C.T."/>
            <person name="Winkler M.E."/>
        </authorList>
    </citation>
    <scope>NUCLEOTIDE SEQUENCE</scope>
</reference>
<gene>
    <name evidence="1" type="ORF">METZ01_LOCUS260199</name>
</gene>
<dbReference type="AlphaFoldDB" id="A0A382J727"/>
<sequence>MHRYPKAFSFIGFLSLSLIVMTKSAYAFELSGSKWLGAETEFYINIGGISGTGILWNTAFITALEEWNNETPFTFNWKQEYRNPCEDDGVNGVDFVEDYCGSDFGKATLGVTLSRYRNAILGQPYIVQSDIILNGSEKFDIFGGALLPFGPLSSRYDFR</sequence>
<feature type="non-terminal residue" evidence="1">
    <location>
        <position position="159"/>
    </location>
</feature>
<evidence type="ECO:0000313" key="1">
    <source>
        <dbReference type="EMBL" id="SVC07345.1"/>
    </source>
</evidence>
<organism evidence="1">
    <name type="scientific">marine metagenome</name>
    <dbReference type="NCBI Taxonomy" id="408172"/>
    <lineage>
        <taxon>unclassified sequences</taxon>
        <taxon>metagenomes</taxon>
        <taxon>ecological metagenomes</taxon>
    </lineage>
</organism>
<dbReference type="EMBL" id="UINC01072010">
    <property type="protein sequence ID" value="SVC07345.1"/>
    <property type="molecule type" value="Genomic_DNA"/>
</dbReference>